<dbReference type="PANTHER" id="PTHR33564">
    <property type="entry name" value="TRANSMEMBRANE PROTEIN"/>
    <property type="match status" value="1"/>
</dbReference>
<dbReference type="Proteomes" id="UP000825729">
    <property type="component" value="Unassembled WGS sequence"/>
</dbReference>
<keyword evidence="2" id="KW-0472">Membrane</keyword>
<feature type="region of interest" description="Disordered" evidence="1">
    <location>
        <begin position="51"/>
        <end position="117"/>
    </location>
</feature>
<protein>
    <submittedName>
        <fullName evidence="3">Uncharacterized protein</fullName>
    </submittedName>
</protein>
<proteinExistence type="predicted"/>
<comment type="caution">
    <text evidence="3">The sequence shown here is derived from an EMBL/GenBank/DDBJ whole genome shotgun (WGS) entry which is preliminary data.</text>
</comment>
<reference evidence="3 4" key="1">
    <citation type="submission" date="2021-07" db="EMBL/GenBank/DDBJ databases">
        <title>The Aristolochia fimbriata genome: insights into angiosperm evolution, floral development and chemical biosynthesis.</title>
        <authorList>
            <person name="Jiao Y."/>
        </authorList>
    </citation>
    <scope>NUCLEOTIDE SEQUENCE [LARGE SCALE GENOMIC DNA]</scope>
    <source>
        <strain evidence="3">IBCAS-2021</strain>
        <tissue evidence="3">Leaf</tissue>
    </source>
</reference>
<feature type="compositionally biased region" description="Polar residues" evidence="1">
    <location>
        <begin position="105"/>
        <end position="116"/>
    </location>
</feature>
<name>A0AAV7EW12_ARIFI</name>
<dbReference type="AlphaFoldDB" id="A0AAV7EW12"/>
<evidence type="ECO:0000313" key="4">
    <source>
        <dbReference type="Proteomes" id="UP000825729"/>
    </source>
</evidence>
<evidence type="ECO:0000256" key="1">
    <source>
        <dbReference type="SAM" id="MobiDB-lite"/>
    </source>
</evidence>
<keyword evidence="2" id="KW-1133">Transmembrane helix</keyword>
<feature type="transmembrane region" description="Helical" evidence="2">
    <location>
        <begin position="16"/>
        <end position="36"/>
    </location>
</feature>
<gene>
    <name evidence="3" type="ORF">H6P81_004721</name>
</gene>
<accession>A0AAV7EW12</accession>
<evidence type="ECO:0000313" key="3">
    <source>
        <dbReference type="EMBL" id="KAG9451817.1"/>
    </source>
</evidence>
<evidence type="ECO:0000256" key="2">
    <source>
        <dbReference type="SAM" id="Phobius"/>
    </source>
</evidence>
<feature type="compositionally biased region" description="Low complexity" evidence="1">
    <location>
        <begin position="69"/>
        <end position="82"/>
    </location>
</feature>
<dbReference type="EMBL" id="JAINDJ010000003">
    <property type="protein sequence ID" value="KAG9451817.1"/>
    <property type="molecule type" value="Genomic_DNA"/>
</dbReference>
<organism evidence="3 4">
    <name type="scientific">Aristolochia fimbriata</name>
    <name type="common">White veined hardy Dutchman's pipe vine</name>
    <dbReference type="NCBI Taxonomy" id="158543"/>
    <lineage>
        <taxon>Eukaryota</taxon>
        <taxon>Viridiplantae</taxon>
        <taxon>Streptophyta</taxon>
        <taxon>Embryophyta</taxon>
        <taxon>Tracheophyta</taxon>
        <taxon>Spermatophyta</taxon>
        <taxon>Magnoliopsida</taxon>
        <taxon>Magnoliidae</taxon>
        <taxon>Piperales</taxon>
        <taxon>Aristolochiaceae</taxon>
        <taxon>Aristolochia</taxon>
    </lineage>
</organism>
<dbReference type="PANTHER" id="PTHR33564:SF8">
    <property type="entry name" value="TRANSMEMBRANE PROTEIN"/>
    <property type="match status" value="1"/>
</dbReference>
<sequence length="145" mass="15720">MNPNNLFSSGMSSSNGVGVMAVVAISGSVVLVAMQMHKRLVAEFMKKVEFQMGGEKHRQQKKKVRFADTVSTPSSSTGNSSHRAAHRPPRPAAGGRHVATKNRDATSSPSSEQETLSKIPANRLALYRGIMEYNRSIRGRSASYS</sequence>
<keyword evidence="2" id="KW-0812">Transmembrane</keyword>
<keyword evidence="4" id="KW-1185">Reference proteome</keyword>